<evidence type="ECO:0000313" key="3">
    <source>
        <dbReference type="Proteomes" id="UP000634136"/>
    </source>
</evidence>
<protein>
    <submittedName>
        <fullName evidence="2">Chromosome-associated kinesin</fullName>
    </submittedName>
</protein>
<gene>
    <name evidence="2" type="ORF">G2W53_005401</name>
</gene>
<dbReference type="OrthoDB" id="1914410at2759"/>
<evidence type="ECO:0000313" key="2">
    <source>
        <dbReference type="EMBL" id="KAF7836919.1"/>
    </source>
</evidence>
<dbReference type="EMBL" id="JAAIUW010000003">
    <property type="protein sequence ID" value="KAF7836919.1"/>
    <property type="molecule type" value="Genomic_DNA"/>
</dbReference>
<name>A0A834X2Q2_9FABA</name>
<sequence length="125" mass="13740">MAETNSPSSAASLTGDESSSYSRLESSASFASITQNLQRTVLQSTDSAIRSARSLKHNSSTRIRSRLRHSPMWENGCQKRSTRQHLCEANTSHGARDFGFKWHLALGANVSAFNYTANPLNPQNP</sequence>
<dbReference type="Proteomes" id="UP000634136">
    <property type="component" value="Unassembled WGS sequence"/>
</dbReference>
<organism evidence="2 3">
    <name type="scientific">Senna tora</name>
    <dbReference type="NCBI Taxonomy" id="362788"/>
    <lineage>
        <taxon>Eukaryota</taxon>
        <taxon>Viridiplantae</taxon>
        <taxon>Streptophyta</taxon>
        <taxon>Embryophyta</taxon>
        <taxon>Tracheophyta</taxon>
        <taxon>Spermatophyta</taxon>
        <taxon>Magnoliopsida</taxon>
        <taxon>eudicotyledons</taxon>
        <taxon>Gunneridae</taxon>
        <taxon>Pentapetalae</taxon>
        <taxon>rosids</taxon>
        <taxon>fabids</taxon>
        <taxon>Fabales</taxon>
        <taxon>Fabaceae</taxon>
        <taxon>Caesalpinioideae</taxon>
        <taxon>Cassia clade</taxon>
        <taxon>Senna</taxon>
    </lineage>
</organism>
<keyword evidence="3" id="KW-1185">Reference proteome</keyword>
<accession>A0A834X2Q2</accession>
<evidence type="ECO:0000256" key="1">
    <source>
        <dbReference type="SAM" id="MobiDB-lite"/>
    </source>
</evidence>
<proteinExistence type="predicted"/>
<feature type="region of interest" description="Disordered" evidence="1">
    <location>
        <begin position="50"/>
        <end position="79"/>
    </location>
</feature>
<comment type="caution">
    <text evidence="2">The sequence shown here is derived from an EMBL/GenBank/DDBJ whole genome shotgun (WGS) entry which is preliminary data.</text>
</comment>
<dbReference type="AlphaFoldDB" id="A0A834X2Q2"/>
<reference evidence="2" key="1">
    <citation type="submission" date="2020-09" db="EMBL/GenBank/DDBJ databases">
        <title>Genome-Enabled Discovery of Anthraquinone Biosynthesis in Senna tora.</title>
        <authorList>
            <person name="Kang S.-H."/>
            <person name="Pandey R.P."/>
            <person name="Lee C.-M."/>
            <person name="Sim J.-S."/>
            <person name="Jeong J.-T."/>
            <person name="Choi B.-S."/>
            <person name="Jung M."/>
            <person name="Ginzburg D."/>
            <person name="Zhao K."/>
            <person name="Won S.Y."/>
            <person name="Oh T.-J."/>
            <person name="Yu Y."/>
            <person name="Kim N.-H."/>
            <person name="Lee O.R."/>
            <person name="Lee T.-H."/>
            <person name="Bashyal P."/>
            <person name="Kim T.-S."/>
            <person name="Lee W.-H."/>
            <person name="Kawkins C."/>
            <person name="Kim C.-K."/>
            <person name="Kim J.S."/>
            <person name="Ahn B.O."/>
            <person name="Rhee S.Y."/>
            <person name="Sohng J.K."/>
        </authorList>
    </citation>
    <scope>NUCLEOTIDE SEQUENCE</scope>
    <source>
        <tissue evidence="2">Leaf</tissue>
    </source>
</reference>